<dbReference type="GO" id="GO:0030131">
    <property type="term" value="C:clathrin adaptor complex"/>
    <property type="evidence" value="ECO:0007669"/>
    <property type="project" value="InterPro"/>
</dbReference>
<gene>
    <name evidence="2" type="primary">AP2A_ear</name>
</gene>
<protein>
    <submittedName>
        <fullName evidence="2">Alpha adaptin ear domain protein</fullName>
    </submittedName>
</protein>
<dbReference type="InterPro" id="IPR003164">
    <property type="entry name" value="Clathrin_a-adaptin_app_sub_C"/>
</dbReference>
<proteinExistence type="predicted"/>
<dbReference type="EMBL" id="KP892636">
    <property type="protein sequence ID" value="ALD47971.1"/>
    <property type="molecule type" value="Genomic_DNA"/>
</dbReference>
<name>A0A0M4J7R1_EMIHU</name>
<accession>A0A0M4J7R1</accession>
<evidence type="ECO:0000313" key="2">
    <source>
        <dbReference type="EMBL" id="ALD47971.1"/>
    </source>
</evidence>
<dbReference type="InterPro" id="IPR013041">
    <property type="entry name" value="Clathrin_app_Ig-like_sf"/>
</dbReference>
<dbReference type="InterPro" id="IPR012295">
    <property type="entry name" value="TBP_dom_sf"/>
</dbReference>
<reference evidence="2" key="1">
    <citation type="journal article" date="2015" name="Protist">
        <title>Losses, Expansions, and Novel Subunit Discovery of Adaptor Protein Complexes in Haptophyte Algae.</title>
        <authorList>
            <person name="Lee L.J.Y."/>
            <person name="Klute M.J."/>
            <person name="Herman E.K."/>
            <person name="Read B."/>
            <person name="Dacks J.B."/>
        </authorList>
    </citation>
    <scope>NUCLEOTIDE SEQUENCE</scope>
    <source>
        <strain evidence="2">Van556</strain>
    </source>
</reference>
<dbReference type="AlphaFoldDB" id="A0A0M4J7R1"/>
<feature type="domain" description="Clathrin adaptor alpha-adaptin appendage C-terminal subdomain" evidence="1">
    <location>
        <begin position="183"/>
        <end position="302"/>
    </location>
</feature>
<dbReference type="GO" id="GO:0006886">
    <property type="term" value="P:intracellular protein transport"/>
    <property type="evidence" value="ECO:0007669"/>
    <property type="project" value="InterPro"/>
</dbReference>
<dbReference type="GO" id="GO:0016192">
    <property type="term" value="P:vesicle-mediated transport"/>
    <property type="evidence" value="ECO:0007669"/>
    <property type="project" value="InterPro"/>
</dbReference>
<dbReference type="SUPFAM" id="SSF55711">
    <property type="entry name" value="Subdomain of clathrin and coatomer appendage domain"/>
    <property type="match status" value="1"/>
</dbReference>
<feature type="non-terminal residue" evidence="2">
    <location>
        <position position="1"/>
    </location>
</feature>
<dbReference type="SUPFAM" id="SSF49348">
    <property type="entry name" value="Clathrin adaptor appendage domain"/>
    <property type="match status" value="1"/>
</dbReference>
<dbReference type="Gene3D" id="3.30.310.10">
    <property type="entry name" value="TATA-Binding Protein"/>
    <property type="match status" value="1"/>
</dbReference>
<dbReference type="Gene3D" id="2.60.40.1230">
    <property type="match status" value="1"/>
</dbReference>
<organism evidence="2">
    <name type="scientific">Emiliania huxleyi</name>
    <name type="common">Coccolithophore</name>
    <name type="synonym">Pontosphaera huxleyi</name>
    <dbReference type="NCBI Taxonomy" id="2903"/>
    <lineage>
        <taxon>Eukaryota</taxon>
        <taxon>Haptista</taxon>
        <taxon>Haptophyta</taxon>
        <taxon>Prymnesiophyceae</taxon>
        <taxon>Isochrysidales</taxon>
        <taxon>Noelaerhabdaceae</taxon>
        <taxon>Emiliania</taxon>
    </lineage>
</organism>
<evidence type="ECO:0000259" key="1">
    <source>
        <dbReference type="Pfam" id="PF02296"/>
    </source>
</evidence>
<dbReference type="InterPro" id="IPR009028">
    <property type="entry name" value="Coatomer/calthrin_app_sub_C"/>
</dbReference>
<dbReference type="Pfam" id="PF02296">
    <property type="entry name" value="Alpha_adaptin_C"/>
    <property type="match status" value="1"/>
</dbReference>
<sequence length="316" mass="31953">MLSPGMFAATSAASAPLVPSKPATLQPTVGSVPLVPQSAPAPAVTPSVGPPAATPAAQIAWWKMTLQSEGILLPGPSLQLGFKTDFRPPRGRIGIYFGNLGGGALSISACAVAMSDGSSGGLTITAAAGPTALPPRGQALMMVQLEHASPFGPAVPALTVTLAGAVGGGAGGAHKLPVAPHRFVQPWPLQTADSYFGWWRTAGLAERQASFAWAGPYDRMRAKQQLAAGAGLAVLENVDPTPSNLVGAGYLATLASAAPPDKVANASTAIFCLLRLEVNPQRGAARLTVRSRHAPLADSLVKAFAAAFGNVAAPIP</sequence>